<organism evidence="1 2">
    <name type="scientific">Melastoma candidum</name>
    <dbReference type="NCBI Taxonomy" id="119954"/>
    <lineage>
        <taxon>Eukaryota</taxon>
        <taxon>Viridiplantae</taxon>
        <taxon>Streptophyta</taxon>
        <taxon>Embryophyta</taxon>
        <taxon>Tracheophyta</taxon>
        <taxon>Spermatophyta</taxon>
        <taxon>Magnoliopsida</taxon>
        <taxon>eudicotyledons</taxon>
        <taxon>Gunneridae</taxon>
        <taxon>Pentapetalae</taxon>
        <taxon>rosids</taxon>
        <taxon>malvids</taxon>
        <taxon>Myrtales</taxon>
        <taxon>Melastomataceae</taxon>
        <taxon>Melastomatoideae</taxon>
        <taxon>Melastomateae</taxon>
        <taxon>Melastoma</taxon>
    </lineage>
</organism>
<proteinExistence type="predicted"/>
<sequence length="333" mass="36950">MERSDSSSSPVKYSEHKTLTRMLDRGARDRPQRYARRRTILISVTDHDATDSSSDEEGAEGVFVRRRRVRWYVREIRIEAPAQGGEAAAAAELRRESRAGGKIEAGVSTGKRLPRVSTKSGKKFRGVRQRPWGKWAAEIRDPARRMRIWLGTYDTAEEAAVVYDNAAIKLRGPSAFTNFSTPSVTLEVGSTEPENAAAPSVSVSGYDSSSVESQSHNPVCSPTFVLQNHSSSMVFEPEKQIKEALEAAGESEHLRSELPFLKDFYNLDVPEAPFFDETTPLSDFRVGDDMGDVFLGGLHDFVPTVSTSSRLVDVDDHFQDIGDWISSDHPVVL</sequence>
<reference evidence="2" key="1">
    <citation type="journal article" date="2023" name="Front. Plant Sci.">
        <title>Chromosomal-level genome assembly of Melastoma candidum provides insights into trichome evolution.</title>
        <authorList>
            <person name="Zhong Y."/>
            <person name="Wu W."/>
            <person name="Sun C."/>
            <person name="Zou P."/>
            <person name="Liu Y."/>
            <person name="Dai S."/>
            <person name="Zhou R."/>
        </authorList>
    </citation>
    <scope>NUCLEOTIDE SEQUENCE [LARGE SCALE GENOMIC DNA]</scope>
</reference>
<dbReference type="EMBL" id="CM042887">
    <property type="protein sequence ID" value="KAI4330922.1"/>
    <property type="molecule type" value="Genomic_DNA"/>
</dbReference>
<evidence type="ECO:0000313" key="2">
    <source>
        <dbReference type="Proteomes" id="UP001057402"/>
    </source>
</evidence>
<protein>
    <submittedName>
        <fullName evidence="1">Uncharacterized protein</fullName>
    </submittedName>
</protein>
<dbReference type="Proteomes" id="UP001057402">
    <property type="component" value="Chromosome 8"/>
</dbReference>
<evidence type="ECO:0000313" key="1">
    <source>
        <dbReference type="EMBL" id="KAI4330922.1"/>
    </source>
</evidence>
<accession>A0ACB9N390</accession>
<name>A0ACB9N390_9MYRT</name>
<keyword evidence="2" id="KW-1185">Reference proteome</keyword>
<gene>
    <name evidence="1" type="ORF">MLD38_029159</name>
</gene>
<comment type="caution">
    <text evidence="1">The sequence shown here is derived from an EMBL/GenBank/DDBJ whole genome shotgun (WGS) entry which is preliminary data.</text>
</comment>